<sequence length="132" mass="13857">MYEINLFGPVGSGFDMWSGVEMLDEKWLAAELAKAGGEPVNVNVNSDGGSVFTAKAMMSAIASYPGHVTATVTALAASSASFLIQSADRVAIVPGAQMMIHEVWTPAGGTAREMRVAADRLDHIQDTTMIPA</sequence>
<feature type="non-terminal residue" evidence="1">
    <location>
        <position position="132"/>
    </location>
</feature>
<dbReference type="InterPro" id="IPR029045">
    <property type="entry name" value="ClpP/crotonase-like_dom_sf"/>
</dbReference>
<comment type="caution">
    <text evidence="1">The sequence shown here is derived from an EMBL/GenBank/DDBJ whole genome shotgun (WGS) entry which is preliminary data.</text>
</comment>
<gene>
    <name evidence="1" type="ORF">S01H1_74875</name>
</gene>
<dbReference type="SUPFAM" id="SSF52096">
    <property type="entry name" value="ClpP/crotonase"/>
    <property type="match status" value="1"/>
</dbReference>
<evidence type="ECO:0008006" key="2">
    <source>
        <dbReference type="Google" id="ProtNLM"/>
    </source>
</evidence>
<reference evidence="1" key="1">
    <citation type="journal article" date="2014" name="Front. Microbiol.">
        <title>High frequency of phylogenetically diverse reductive dehalogenase-homologous genes in deep subseafloor sedimentary metagenomes.</title>
        <authorList>
            <person name="Kawai M."/>
            <person name="Futagami T."/>
            <person name="Toyoda A."/>
            <person name="Takaki Y."/>
            <person name="Nishi S."/>
            <person name="Hori S."/>
            <person name="Arai W."/>
            <person name="Tsubouchi T."/>
            <person name="Morono Y."/>
            <person name="Uchiyama I."/>
            <person name="Ito T."/>
            <person name="Fujiyama A."/>
            <person name="Inagaki F."/>
            <person name="Takami H."/>
        </authorList>
    </citation>
    <scope>NUCLEOTIDE SEQUENCE</scope>
    <source>
        <strain evidence="1">Expedition CK06-06</strain>
    </source>
</reference>
<dbReference type="Pfam" id="PF00574">
    <property type="entry name" value="CLP_protease"/>
    <property type="match status" value="1"/>
</dbReference>
<dbReference type="AlphaFoldDB" id="X0Y9G1"/>
<dbReference type="Gene3D" id="3.90.226.10">
    <property type="entry name" value="2-enoyl-CoA Hydratase, Chain A, domain 1"/>
    <property type="match status" value="1"/>
</dbReference>
<evidence type="ECO:0000313" key="1">
    <source>
        <dbReference type="EMBL" id="GAG45398.1"/>
    </source>
</evidence>
<proteinExistence type="predicted"/>
<dbReference type="InterPro" id="IPR023562">
    <property type="entry name" value="ClpP/TepA"/>
</dbReference>
<dbReference type="EMBL" id="BARS01050120">
    <property type="protein sequence ID" value="GAG45398.1"/>
    <property type="molecule type" value="Genomic_DNA"/>
</dbReference>
<dbReference type="CDD" id="cd07016">
    <property type="entry name" value="S14_ClpP_1"/>
    <property type="match status" value="1"/>
</dbReference>
<protein>
    <recommendedName>
        <fullName evidence="2">ATP-dependent Clp protease proteolytic subunit</fullName>
    </recommendedName>
</protein>
<name>X0Y9G1_9ZZZZ</name>
<accession>X0Y9G1</accession>
<organism evidence="1">
    <name type="scientific">marine sediment metagenome</name>
    <dbReference type="NCBI Taxonomy" id="412755"/>
    <lineage>
        <taxon>unclassified sequences</taxon>
        <taxon>metagenomes</taxon>
        <taxon>ecological metagenomes</taxon>
    </lineage>
</organism>